<dbReference type="Proteomes" id="UP001204376">
    <property type="component" value="Unassembled WGS sequence"/>
</dbReference>
<evidence type="ECO:0000313" key="1">
    <source>
        <dbReference type="EMBL" id="MCQ6958730.1"/>
    </source>
</evidence>
<reference evidence="1 2" key="1">
    <citation type="submission" date="2022-07" db="EMBL/GenBank/DDBJ databases">
        <title>Mucilaginibacter sp. JC4.</title>
        <authorList>
            <person name="Le V."/>
            <person name="Ko S.-R."/>
            <person name="Ahn C.-Y."/>
            <person name="Oh H.-M."/>
        </authorList>
    </citation>
    <scope>NUCLEOTIDE SEQUENCE [LARGE SCALE GENOMIC DNA]</scope>
    <source>
        <strain evidence="1 2">JC4</strain>
    </source>
</reference>
<proteinExistence type="predicted"/>
<dbReference type="InterPro" id="IPR027417">
    <property type="entry name" value="P-loop_NTPase"/>
</dbReference>
<organism evidence="1 2">
    <name type="scientific">Mucilaginibacter aquariorum</name>
    <dbReference type="NCBI Taxonomy" id="2967225"/>
    <lineage>
        <taxon>Bacteria</taxon>
        <taxon>Pseudomonadati</taxon>
        <taxon>Bacteroidota</taxon>
        <taxon>Sphingobacteriia</taxon>
        <taxon>Sphingobacteriales</taxon>
        <taxon>Sphingobacteriaceae</taxon>
        <taxon>Mucilaginibacter</taxon>
    </lineage>
</organism>
<protein>
    <submittedName>
        <fullName evidence="1">AAA family ATPase</fullName>
    </submittedName>
</protein>
<keyword evidence="2" id="KW-1185">Reference proteome</keyword>
<dbReference type="RefSeq" id="WP_256538927.1">
    <property type="nucleotide sequence ID" value="NZ_JANHOH010000002.1"/>
</dbReference>
<dbReference type="Gene3D" id="3.40.50.300">
    <property type="entry name" value="P-loop containing nucleotide triphosphate hydrolases"/>
    <property type="match status" value="1"/>
</dbReference>
<accession>A0ABT1T2T6</accession>
<name>A0ABT1T2T6_9SPHI</name>
<sequence length="169" mass="19313">MIVIVCGLPGTGKTFFASALASRLNARLISSDVVRTNLKRRGKYDEDNKNAVYAAMLLILAEALQDHDSVVLDATFYKSAIRDLFTAKARQYGEPFYFIQLLASGKTIKERMKQKRRDSEADFDVYLKIKAAFEPLTERHLDLNSEEEQLQAMLSQALSFIRQTYHEIR</sequence>
<dbReference type="Pfam" id="PF13671">
    <property type="entry name" value="AAA_33"/>
    <property type="match status" value="1"/>
</dbReference>
<dbReference type="PANTHER" id="PTHR43883:SF1">
    <property type="entry name" value="GLUCONOKINASE"/>
    <property type="match status" value="1"/>
</dbReference>
<comment type="caution">
    <text evidence="1">The sequence shown here is derived from an EMBL/GenBank/DDBJ whole genome shotgun (WGS) entry which is preliminary data.</text>
</comment>
<dbReference type="SUPFAM" id="SSF52540">
    <property type="entry name" value="P-loop containing nucleoside triphosphate hydrolases"/>
    <property type="match status" value="1"/>
</dbReference>
<dbReference type="InterPro" id="IPR052732">
    <property type="entry name" value="Cell-binding_unc_protein"/>
</dbReference>
<dbReference type="PANTHER" id="PTHR43883">
    <property type="entry name" value="SLR0207 PROTEIN"/>
    <property type="match status" value="1"/>
</dbReference>
<evidence type="ECO:0000313" key="2">
    <source>
        <dbReference type="Proteomes" id="UP001204376"/>
    </source>
</evidence>
<dbReference type="EMBL" id="JANHOH010000002">
    <property type="protein sequence ID" value="MCQ6958730.1"/>
    <property type="molecule type" value="Genomic_DNA"/>
</dbReference>
<gene>
    <name evidence="1" type="ORF">NPE20_12210</name>
</gene>